<keyword evidence="2" id="KW-1185">Reference proteome</keyword>
<dbReference type="AlphaFoldDB" id="A0AAV9BZZ0"/>
<proteinExistence type="predicted"/>
<reference evidence="1" key="1">
    <citation type="journal article" date="2023" name="Nat. Commun.">
        <title>Diploid and tetraploid genomes of Acorus and the evolution of monocots.</title>
        <authorList>
            <person name="Ma L."/>
            <person name="Liu K.W."/>
            <person name="Li Z."/>
            <person name="Hsiao Y.Y."/>
            <person name="Qi Y."/>
            <person name="Fu T."/>
            <person name="Tang G.D."/>
            <person name="Zhang D."/>
            <person name="Sun W.H."/>
            <person name="Liu D.K."/>
            <person name="Li Y."/>
            <person name="Chen G.Z."/>
            <person name="Liu X.D."/>
            <person name="Liao X.Y."/>
            <person name="Jiang Y.T."/>
            <person name="Yu X."/>
            <person name="Hao Y."/>
            <person name="Huang J."/>
            <person name="Zhao X.W."/>
            <person name="Ke S."/>
            <person name="Chen Y.Y."/>
            <person name="Wu W.L."/>
            <person name="Hsu J.L."/>
            <person name="Lin Y.F."/>
            <person name="Huang M.D."/>
            <person name="Li C.Y."/>
            <person name="Huang L."/>
            <person name="Wang Z.W."/>
            <person name="Zhao X."/>
            <person name="Zhong W.Y."/>
            <person name="Peng D.H."/>
            <person name="Ahmad S."/>
            <person name="Lan S."/>
            <person name="Zhang J.S."/>
            <person name="Tsai W.C."/>
            <person name="Van de Peer Y."/>
            <person name="Liu Z.J."/>
        </authorList>
    </citation>
    <scope>NUCLEOTIDE SEQUENCE</scope>
    <source>
        <strain evidence="1">CP</strain>
    </source>
</reference>
<name>A0AAV9BZZ0_ACOCL</name>
<gene>
    <name evidence="1" type="ORF">QJS10_CPB22g00317</name>
</gene>
<organism evidence="1 2">
    <name type="scientific">Acorus calamus</name>
    <name type="common">Sweet flag</name>
    <dbReference type="NCBI Taxonomy" id="4465"/>
    <lineage>
        <taxon>Eukaryota</taxon>
        <taxon>Viridiplantae</taxon>
        <taxon>Streptophyta</taxon>
        <taxon>Embryophyta</taxon>
        <taxon>Tracheophyta</taxon>
        <taxon>Spermatophyta</taxon>
        <taxon>Magnoliopsida</taxon>
        <taxon>Liliopsida</taxon>
        <taxon>Acoraceae</taxon>
        <taxon>Acorus</taxon>
    </lineage>
</organism>
<evidence type="ECO:0000313" key="1">
    <source>
        <dbReference type="EMBL" id="KAK1282161.1"/>
    </source>
</evidence>
<evidence type="ECO:0000313" key="2">
    <source>
        <dbReference type="Proteomes" id="UP001180020"/>
    </source>
</evidence>
<dbReference type="Proteomes" id="UP001180020">
    <property type="component" value="Unassembled WGS sequence"/>
</dbReference>
<reference evidence="1" key="2">
    <citation type="submission" date="2023-06" db="EMBL/GenBank/DDBJ databases">
        <authorList>
            <person name="Ma L."/>
            <person name="Liu K.-W."/>
            <person name="Li Z."/>
            <person name="Hsiao Y.-Y."/>
            <person name="Qi Y."/>
            <person name="Fu T."/>
            <person name="Tang G."/>
            <person name="Zhang D."/>
            <person name="Sun W.-H."/>
            <person name="Liu D.-K."/>
            <person name="Li Y."/>
            <person name="Chen G.-Z."/>
            <person name="Liu X.-D."/>
            <person name="Liao X.-Y."/>
            <person name="Jiang Y.-T."/>
            <person name="Yu X."/>
            <person name="Hao Y."/>
            <person name="Huang J."/>
            <person name="Zhao X.-W."/>
            <person name="Ke S."/>
            <person name="Chen Y.-Y."/>
            <person name="Wu W.-L."/>
            <person name="Hsu J.-L."/>
            <person name="Lin Y.-F."/>
            <person name="Huang M.-D."/>
            <person name="Li C.-Y."/>
            <person name="Huang L."/>
            <person name="Wang Z.-W."/>
            <person name="Zhao X."/>
            <person name="Zhong W.-Y."/>
            <person name="Peng D.-H."/>
            <person name="Ahmad S."/>
            <person name="Lan S."/>
            <person name="Zhang J.-S."/>
            <person name="Tsai W.-C."/>
            <person name="Van De Peer Y."/>
            <person name="Liu Z.-J."/>
        </authorList>
    </citation>
    <scope>NUCLEOTIDE SEQUENCE</scope>
    <source>
        <strain evidence="1">CP</strain>
        <tissue evidence="1">Leaves</tissue>
    </source>
</reference>
<protein>
    <submittedName>
        <fullName evidence="1">Uncharacterized protein</fullName>
    </submittedName>
</protein>
<accession>A0AAV9BZZ0</accession>
<sequence length="87" mass="10182">MVDDELLTKEGLIAEQVVNHIQAHLMKEQTWRNHWADQELPKLSEMMCQQLTAPFSLENSQCLRKSALLAHRAECILIRAYYEEREG</sequence>
<comment type="caution">
    <text evidence="1">The sequence shown here is derived from an EMBL/GenBank/DDBJ whole genome shotgun (WGS) entry which is preliminary data.</text>
</comment>
<dbReference type="EMBL" id="JAUJYO010000022">
    <property type="protein sequence ID" value="KAK1282161.1"/>
    <property type="molecule type" value="Genomic_DNA"/>
</dbReference>